<name>A0ACC0AIQ7_CATRO</name>
<dbReference type="EMBL" id="CM044706">
    <property type="protein sequence ID" value="KAI5659386.1"/>
    <property type="molecule type" value="Genomic_DNA"/>
</dbReference>
<evidence type="ECO:0000313" key="2">
    <source>
        <dbReference type="Proteomes" id="UP001060085"/>
    </source>
</evidence>
<reference evidence="2" key="1">
    <citation type="journal article" date="2023" name="Nat. Plants">
        <title>Single-cell RNA sequencing provides a high-resolution roadmap for understanding the multicellular compartmentation of specialized metabolism.</title>
        <authorList>
            <person name="Sun S."/>
            <person name="Shen X."/>
            <person name="Li Y."/>
            <person name="Li Y."/>
            <person name="Wang S."/>
            <person name="Li R."/>
            <person name="Zhang H."/>
            <person name="Shen G."/>
            <person name="Guo B."/>
            <person name="Wei J."/>
            <person name="Xu J."/>
            <person name="St-Pierre B."/>
            <person name="Chen S."/>
            <person name="Sun C."/>
        </authorList>
    </citation>
    <scope>NUCLEOTIDE SEQUENCE [LARGE SCALE GENOMIC DNA]</scope>
</reference>
<accession>A0ACC0AIQ7</accession>
<dbReference type="Proteomes" id="UP001060085">
    <property type="component" value="Linkage Group LG06"/>
</dbReference>
<sequence length="207" mass="23443">MAKSQMFLAIVCCFLLIAATGKHFIFCLHSRRWKWVKLNVVQGEARHGLEEYASKPKLATVSVVIGRELSKEHVTKVALDFLVSVIIIVDFYNTYAMVCFFFHSRQMEVVITIAAARRCSRLLPVAAATHPLLERPLRGFRGEASVHSGKFQSEKKKEVDSKEEEEAFEQLMPYHPRSIAASLIRVKGDRPQNVKAIMLLRPLGGNF</sequence>
<organism evidence="1 2">
    <name type="scientific">Catharanthus roseus</name>
    <name type="common">Madagascar periwinkle</name>
    <name type="synonym">Vinca rosea</name>
    <dbReference type="NCBI Taxonomy" id="4058"/>
    <lineage>
        <taxon>Eukaryota</taxon>
        <taxon>Viridiplantae</taxon>
        <taxon>Streptophyta</taxon>
        <taxon>Embryophyta</taxon>
        <taxon>Tracheophyta</taxon>
        <taxon>Spermatophyta</taxon>
        <taxon>Magnoliopsida</taxon>
        <taxon>eudicotyledons</taxon>
        <taxon>Gunneridae</taxon>
        <taxon>Pentapetalae</taxon>
        <taxon>asterids</taxon>
        <taxon>lamiids</taxon>
        <taxon>Gentianales</taxon>
        <taxon>Apocynaceae</taxon>
        <taxon>Rauvolfioideae</taxon>
        <taxon>Vinceae</taxon>
        <taxon>Catharanthinae</taxon>
        <taxon>Catharanthus</taxon>
    </lineage>
</organism>
<keyword evidence="2" id="KW-1185">Reference proteome</keyword>
<gene>
    <name evidence="1" type="ORF">M9H77_28179</name>
</gene>
<protein>
    <submittedName>
        <fullName evidence="1">Uncharacterized protein</fullName>
    </submittedName>
</protein>
<comment type="caution">
    <text evidence="1">The sequence shown here is derived from an EMBL/GenBank/DDBJ whole genome shotgun (WGS) entry which is preliminary data.</text>
</comment>
<evidence type="ECO:0000313" key="1">
    <source>
        <dbReference type="EMBL" id="KAI5659386.1"/>
    </source>
</evidence>
<proteinExistence type="predicted"/>